<sequence>MGVLSLKNPLSLFFSALYARAPAVRRRSRLKRRRKEVAIKDLLFHLEPEGPEFPGSEFALSLAQAHGAHLTVASLVIQYPPQLATPASFAGGLEFGDVESVVKFAEEYRKIAREAFAQLSKSLPAGVSAEHRMIESFPQTIGEDCGRLARGFDLSIIPQPSPLGPDYAQDIVTGALFGSARPVIVLPRGFLGPAKLTKAMVCWDGGAPATKALAESLPLLERAEKVEVVCVQDDGQSPGDPNGAEILRHLERHGVAAVLCEIPSAKDEAIALLDRAAESRADFLVMGAYGHWRLRELIFGGTTQRMLAESKLPIFMAH</sequence>
<evidence type="ECO:0000313" key="2">
    <source>
        <dbReference type="Proteomes" id="UP000193978"/>
    </source>
</evidence>
<dbReference type="SUPFAM" id="SSF52402">
    <property type="entry name" value="Adenine nucleotide alpha hydrolases-like"/>
    <property type="match status" value="1"/>
</dbReference>
<accession>A0A1W6MWM4</accession>
<evidence type="ECO:0000313" key="1">
    <source>
        <dbReference type="EMBL" id="ARN81965.1"/>
    </source>
</evidence>
<dbReference type="Proteomes" id="UP000193978">
    <property type="component" value="Chromosome"/>
</dbReference>
<dbReference type="KEGG" id="mbry:B1812_13705"/>
<proteinExistence type="predicted"/>
<keyword evidence="2" id="KW-1185">Reference proteome</keyword>
<dbReference type="EMBL" id="CP019948">
    <property type="protein sequence ID" value="ARN81965.1"/>
    <property type="molecule type" value="Genomic_DNA"/>
</dbReference>
<reference evidence="1 2" key="1">
    <citation type="submission" date="2017-02" db="EMBL/GenBank/DDBJ databases">
        <authorList>
            <person name="Peterson S.W."/>
        </authorList>
    </citation>
    <scope>NUCLEOTIDE SEQUENCE [LARGE SCALE GENOMIC DNA]</scope>
    <source>
        <strain evidence="1 2">S285</strain>
    </source>
</reference>
<dbReference type="InterPro" id="IPR006015">
    <property type="entry name" value="Universal_stress_UspA"/>
</dbReference>
<dbReference type="Gene3D" id="3.40.50.12370">
    <property type="match status" value="1"/>
</dbReference>
<dbReference type="PRINTS" id="PR01438">
    <property type="entry name" value="UNVRSLSTRESS"/>
</dbReference>
<organism evidence="1 2">
    <name type="scientific">Methylocystis bryophila</name>
    <dbReference type="NCBI Taxonomy" id="655015"/>
    <lineage>
        <taxon>Bacteria</taxon>
        <taxon>Pseudomonadati</taxon>
        <taxon>Pseudomonadota</taxon>
        <taxon>Alphaproteobacteria</taxon>
        <taxon>Hyphomicrobiales</taxon>
        <taxon>Methylocystaceae</taxon>
        <taxon>Methylocystis</taxon>
    </lineage>
</organism>
<protein>
    <recommendedName>
        <fullName evidence="3">UspA domain-containing protein</fullName>
    </recommendedName>
</protein>
<gene>
    <name evidence="1" type="ORF">B1812_13705</name>
</gene>
<dbReference type="STRING" id="655015.B1812_13705"/>
<evidence type="ECO:0008006" key="3">
    <source>
        <dbReference type="Google" id="ProtNLM"/>
    </source>
</evidence>
<name>A0A1W6MWM4_9HYPH</name>
<dbReference type="AlphaFoldDB" id="A0A1W6MWM4"/>
<dbReference type="CDD" id="cd00293">
    <property type="entry name" value="USP-like"/>
    <property type="match status" value="1"/>
</dbReference>